<dbReference type="InterPro" id="IPR016890">
    <property type="entry name" value="UCP028520"/>
</dbReference>
<comment type="caution">
    <text evidence="2">The sequence shown here is derived from an EMBL/GenBank/DDBJ whole genome shotgun (WGS) entry which is preliminary data.</text>
</comment>
<dbReference type="InterPro" id="IPR000182">
    <property type="entry name" value="GNAT_dom"/>
</dbReference>
<keyword evidence="2" id="KW-0808">Transferase</keyword>
<evidence type="ECO:0000259" key="1">
    <source>
        <dbReference type="PROSITE" id="PS51186"/>
    </source>
</evidence>
<feature type="domain" description="N-acetyltransferase" evidence="1">
    <location>
        <begin position="3"/>
        <end position="164"/>
    </location>
</feature>
<dbReference type="EC" id="2.3.1.-" evidence="2"/>
<sequence>MAVQIRDVREQDLDAVLAVNNTAGPSIIPLEAQRLRHLFDTAEYFRVAEIEGVLHGFIIGFGSGAAHDSSNFLWFRHHYPEFFYIDRIVVDNETRGGGLGRILYADAESYAEPRYPQFATEVLMDELADKVLLFHGGLGFREVGQTGMDNAKLRVSMLMKPLYSYDWIRNTYGSKLPDVEWIQHPRAV</sequence>
<dbReference type="Pfam" id="PF00583">
    <property type="entry name" value="Acetyltransf_1"/>
    <property type="match status" value="1"/>
</dbReference>
<dbReference type="CDD" id="cd04301">
    <property type="entry name" value="NAT_SF"/>
    <property type="match status" value="1"/>
</dbReference>
<protein>
    <submittedName>
        <fullName evidence="2">GNAT family N-acetyltransferase</fullName>
        <ecNumber evidence="2">2.3.1.-</ecNumber>
    </submittedName>
</protein>
<evidence type="ECO:0000313" key="2">
    <source>
        <dbReference type="EMBL" id="MEF2156541.1"/>
    </source>
</evidence>
<dbReference type="PIRSF" id="PIRSF028520">
    <property type="entry name" value="UCP028520"/>
    <property type="match status" value="1"/>
</dbReference>
<reference evidence="2 3" key="1">
    <citation type="submission" date="2024-01" db="EMBL/GenBank/DDBJ databases">
        <title>Novel species of the genus Luteimonas isolated from rivers.</title>
        <authorList>
            <person name="Lu H."/>
        </authorList>
    </citation>
    <scope>NUCLEOTIDE SEQUENCE [LARGE SCALE GENOMIC DNA]</scope>
    <source>
        <strain evidence="2 3">FXH3W</strain>
    </source>
</reference>
<accession>A0ABU7V1A8</accession>
<gene>
    <name evidence="2" type="ORF">V3390_09985</name>
</gene>
<organism evidence="2 3">
    <name type="scientific">Aquilutibacter rugosus</name>
    <dbReference type="NCBI Taxonomy" id="3115820"/>
    <lineage>
        <taxon>Bacteria</taxon>
        <taxon>Pseudomonadati</taxon>
        <taxon>Pseudomonadota</taxon>
        <taxon>Gammaproteobacteria</taxon>
        <taxon>Lysobacterales</taxon>
        <taxon>Lysobacteraceae</taxon>
        <taxon>Aquilutibacter</taxon>
    </lineage>
</organism>
<dbReference type="EMBL" id="JAZHBO010000002">
    <property type="protein sequence ID" value="MEF2156541.1"/>
    <property type="molecule type" value="Genomic_DNA"/>
</dbReference>
<keyword evidence="2" id="KW-0012">Acyltransferase</keyword>
<dbReference type="PROSITE" id="PS51186">
    <property type="entry name" value="GNAT"/>
    <property type="match status" value="1"/>
</dbReference>
<dbReference type="GO" id="GO:0016746">
    <property type="term" value="F:acyltransferase activity"/>
    <property type="evidence" value="ECO:0007669"/>
    <property type="project" value="UniProtKB-KW"/>
</dbReference>
<dbReference type="Proteomes" id="UP001356170">
    <property type="component" value="Unassembled WGS sequence"/>
</dbReference>
<evidence type="ECO:0000313" key="3">
    <source>
        <dbReference type="Proteomes" id="UP001356170"/>
    </source>
</evidence>
<proteinExistence type="predicted"/>
<dbReference type="InterPro" id="IPR016181">
    <property type="entry name" value="Acyl_CoA_acyltransferase"/>
</dbReference>
<dbReference type="Gene3D" id="3.40.630.30">
    <property type="match status" value="1"/>
</dbReference>
<dbReference type="SUPFAM" id="SSF55729">
    <property type="entry name" value="Acyl-CoA N-acyltransferases (Nat)"/>
    <property type="match status" value="1"/>
</dbReference>
<keyword evidence="3" id="KW-1185">Reference proteome</keyword>
<name>A0ABU7V1A8_9GAMM</name>
<dbReference type="RefSeq" id="WP_331704305.1">
    <property type="nucleotide sequence ID" value="NZ_JAZHBO010000002.1"/>
</dbReference>